<dbReference type="GO" id="GO:0003723">
    <property type="term" value="F:RNA binding"/>
    <property type="evidence" value="ECO:0007669"/>
    <property type="project" value="InterPro"/>
</dbReference>
<dbReference type="InterPro" id="IPR001788">
    <property type="entry name" value="RNA-dep_RNA_pol_alsuvir"/>
</dbReference>
<sequence length="170" mass="19455">MIPFFFLPSGTAKKLNATSLIRDLGYVFNLEAKLILQDHAYFCSSFLVRTPLRYVCVPDPVKRLERLGRPVPISDSTLRERFTSLADLCKPLNDYSVFAPLSESVARRYNLNFDLEFLFLALHRVSTHYKDFKTLFVANSDNALSTADSRNSSDFSLDKDSDSDQNDRRL</sequence>
<feature type="domain" description="RNA-dependent RNA polymerase alsuviricetes" evidence="3">
    <location>
        <begin position="26"/>
        <end position="134"/>
    </location>
</feature>
<reference evidence="4" key="2">
    <citation type="journal article" date="2021" name="NPJ Biofilms Microbiomes">
        <title>Diversity and infectivity of the RNA virome among different cryptic species of an agriculturally important insect vector: whitefly Bemisia tabaci.</title>
        <authorList>
            <person name="Huang H.J."/>
            <person name="Ye Z.X."/>
            <person name="Wang X."/>
            <person name="Yan X.T."/>
            <person name="Zhang Y."/>
            <person name="He Y.J."/>
            <person name="Qi Y.H."/>
            <person name="Zhang X.D."/>
            <person name="Zhuo J.C."/>
            <person name="Lu G."/>
            <person name="Lu J.B."/>
            <person name="Mao Q.Z."/>
            <person name="Sun Z.T."/>
            <person name="Yan F."/>
            <person name="Chen J.P."/>
            <person name="Zhang C.X."/>
            <person name="Li J.M."/>
        </authorList>
    </citation>
    <scope>NUCLEOTIDE SEQUENCE</scope>
    <source>
        <strain evidence="4">FY-Q</strain>
    </source>
</reference>
<evidence type="ECO:0000259" key="3">
    <source>
        <dbReference type="Pfam" id="PF00978"/>
    </source>
</evidence>
<feature type="compositionally biased region" description="Basic and acidic residues" evidence="2">
    <location>
        <begin position="156"/>
        <end position="170"/>
    </location>
</feature>
<reference evidence="4" key="1">
    <citation type="submission" date="2020-11" db="EMBL/GenBank/DDBJ databases">
        <authorList>
            <person name="Huang H.-J."/>
            <person name="Li J.-M."/>
        </authorList>
    </citation>
    <scope>NUCLEOTIDE SEQUENCE</scope>
    <source>
        <strain evidence="4">FY-Q</strain>
    </source>
</reference>
<dbReference type="EMBL" id="MW256701">
    <property type="protein sequence ID" value="QWC36510.1"/>
    <property type="molecule type" value="Genomic_RNA"/>
</dbReference>
<organism evidence="4">
    <name type="scientific">Bemisia tabaci bromo-like virus 2</name>
    <dbReference type="NCBI Taxonomy" id="2840002"/>
    <lineage>
        <taxon>Viruses</taxon>
        <taxon>Riboviria</taxon>
        <taxon>Orthornavirae</taxon>
        <taxon>Kitrinoviricota</taxon>
        <taxon>Alsuviricetes</taxon>
        <taxon>Martellivirales</taxon>
        <taxon>Bromoviridae</taxon>
    </lineage>
</organism>
<proteinExistence type="predicted"/>
<evidence type="ECO:0000256" key="1">
    <source>
        <dbReference type="ARBA" id="ARBA00012494"/>
    </source>
</evidence>
<dbReference type="GO" id="GO:0019028">
    <property type="term" value="C:viral capsid"/>
    <property type="evidence" value="ECO:0007669"/>
    <property type="project" value="UniProtKB-KW"/>
</dbReference>
<keyword evidence="4" id="KW-0167">Capsid protein</keyword>
<feature type="region of interest" description="Disordered" evidence="2">
    <location>
        <begin position="145"/>
        <end position="170"/>
    </location>
</feature>
<evidence type="ECO:0000313" key="4">
    <source>
        <dbReference type="EMBL" id="QWC36510.1"/>
    </source>
</evidence>
<dbReference type="EC" id="2.7.7.48" evidence="1"/>
<keyword evidence="4" id="KW-0946">Virion</keyword>
<dbReference type="GO" id="GO:0003968">
    <property type="term" value="F:RNA-directed RNA polymerase activity"/>
    <property type="evidence" value="ECO:0007669"/>
    <property type="project" value="UniProtKB-EC"/>
</dbReference>
<dbReference type="Pfam" id="PF00978">
    <property type="entry name" value="RdRP_2"/>
    <property type="match status" value="1"/>
</dbReference>
<accession>A0A8E8KRW6</accession>
<dbReference type="GO" id="GO:0006351">
    <property type="term" value="P:DNA-templated transcription"/>
    <property type="evidence" value="ECO:0007669"/>
    <property type="project" value="InterPro"/>
</dbReference>
<protein>
    <recommendedName>
        <fullName evidence="1">RNA-directed RNA polymerase</fullName>
        <ecNumber evidence="1">2.7.7.48</ecNumber>
    </recommendedName>
</protein>
<name>A0A8E8KRW6_9BROM</name>
<evidence type="ECO:0000256" key="2">
    <source>
        <dbReference type="SAM" id="MobiDB-lite"/>
    </source>
</evidence>